<reference evidence="6 7" key="1">
    <citation type="submission" date="2015-04" db="EMBL/GenBank/DDBJ databases">
        <authorList>
            <person name="Syromyatnikov M.Y."/>
            <person name="Popov V.N."/>
        </authorList>
    </citation>
    <scope>NUCLEOTIDE SEQUENCE [LARGE SCALE GENOMIC DNA]</scope>
</reference>
<evidence type="ECO:0000313" key="6">
    <source>
        <dbReference type="EMBL" id="CRK99147.1"/>
    </source>
</evidence>
<dbReference type="FunFam" id="3.40.50.150:FF:000110">
    <property type="entry name" value="methyltransferase-like protein 13 isoform X1"/>
    <property type="match status" value="1"/>
</dbReference>
<sequence length="651" mass="74577">MNLLPKTSEEFATKEYWNKFFQKRGKSAFDWYGEYPELCGVLSKYIKTIDQILMVGCGNSKLSVDMFDVGYKSITNIDISEVVIEQMKKTYRDRGDCKWITMDATSMSFDNDSYSVVLDKGTLDAMMSEESESINEMVEKYFSEVTRVLKTMGRYVCVSLLQEHIIKSLLDFFPKNNFLFRVVRCLEAESKTSTTNEDGSSMPVFLIVATKLMKLPNVILEISHDGEAIERLQDANVLTNSILTTQRASMIRNGLIRKSNFDDEINFDLYRPNENIPRFSLFILDQKMSAKGGDYAAFICPQGRECEWLFASKQGRRKLLESAQHSRLAIVTMHRDQTYTSLDDVKLELNETVKSFAPRNLKDSSKIPFLSLGSDVGTRKIICRGRSGLSGEFVVEDVTLDTGKTFRRLIFLSNQNVIQSEAMLRNVKKKNVIDFSFLSCQHHAYMILGMQTVPSKHKHLVIGLGGGGLINFIYHHLKDFNTTVVEIDPEIVNIAKEHFGVVEDKSRMEIVVDDGLDYLKKMSEDKKLFQSILFDVDSKDQSFGISCPPKEFLEIEILEIVKILLPSNGIFILNLLCRDQDSREQAIVKLKKMFSSVYSYKLEEDVNEIFYCFKENPPKIEETFKQSGKKLNTIKKETIDISNLMKNFKLI</sequence>
<dbReference type="InterPro" id="IPR051419">
    <property type="entry name" value="Lys/N-term_MeTrsfase_sf"/>
</dbReference>
<dbReference type="InterPro" id="IPR013216">
    <property type="entry name" value="Methyltransf_11"/>
</dbReference>
<dbReference type="OrthoDB" id="411785at2759"/>
<dbReference type="AlphaFoldDB" id="A0A1J1IG13"/>
<gene>
    <name evidence="6" type="ORF">CLUMA_CG012476</name>
</gene>
<name>A0A1J1IG13_9DIPT</name>
<evidence type="ECO:0000256" key="2">
    <source>
        <dbReference type="ARBA" id="ARBA00022603"/>
    </source>
</evidence>
<evidence type="ECO:0000256" key="3">
    <source>
        <dbReference type="ARBA" id="ARBA00022679"/>
    </source>
</evidence>
<protein>
    <submittedName>
        <fullName evidence="6">CLUMA_CG012476, isoform A</fullName>
    </submittedName>
</protein>
<dbReference type="Pfam" id="PF08241">
    <property type="entry name" value="Methyltransf_11"/>
    <property type="match status" value="1"/>
</dbReference>
<proteinExistence type="inferred from homology"/>
<keyword evidence="3" id="KW-0808">Transferase</keyword>
<evidence type="ECO:0000259" key="5">
    <source>
        <dbReference type="Pfam" id="PF08241"/>
    </source>
</evidence>
<dbReference type="CDD" id="cd02440">
    <property type="entry name" value="AdoMet_MTases"/>
    <property type="match status" value="1"/>
</dbReference>
<dbReference type="PANTHER" id="PTHR12176">
    <property type="entry name" value="SAM-DEPENDENT METHYLTRANSFERASE SUPERFAMILY PROTEIN"/>
    <property type="match status" value="1"/>
</dbReference>
<comment type="similarity">
    <text evidence="1">Belongs to the methyltransferase superfamily.</text>
</comment>
<dbReference type="Proteomes" id="UP000183832">
    <property type="component" value="Unassembled WGS sequence"/>
</dbReference>
<dbReference type="SUPFAM" id="SSF53335">
    <property type="entry name" value="S-adenosyl-L-methionine-dependent methyltransferases"/>
    <property type="match status" value="2"/>
</dbReference>
<dbReference type="GO" id="GO:0032259">
    <property type="term" value="P:methylation"/>
    <property type="evidence" value="ECO:0007669"/>
    <property type="project" value="UniProtKB-KW"/>
</dbReference>
<dbReference type="Pfam" id="PF01564">
    <property type="entry name" value="Spermine_synth"/>
    <property type="match status" value="1"/>
</dbReference>
<dbReference type="GO" id="GO:0008757">
    <property type="term" value="F:S-adenosylmethionine-dependent methyltransferase activity"/>
    <property type="evidence" value="ECO:0007669"/>
    <property type="project" value="InterPro"/>
</dbReference>
<dbReference type="PANTHER" id="PTHR12176:SF78">
    <property type="entry name" value="EEF1A LYSINE AND N-TERMINAL METHYLTRANSFERASE"/>
    <property type="match status" value="1"/>
</dbReference>
<accession>A0A1J1IG13</accession>
<dbReference type="EMBL" id="CVRI01000049">
    <property type="protein sequence ID" value="CRK99147.1"/>
    <property type="molecule type" value="Genomic_DNA"/>
</dbReference>
<keyword evidence="2" id="KW-0489">Methyltransferase</keyword>
<keyword evidence="4" id="KW-0511">Multifunctional enzyme</keyword>
<dbReference type="InterPro" id="IPR029063">
    <property type="entry name" value="SAM-dependent_MTases_sf"/>
</dbReference>
<feature type="domain" description="Methyltransferase type 11" evidence="5">
    <location>
        <begin position="53"/>
        <end position="157"/>
    </location>
</feature>
<evidence type="ECO:0000256" key="1">
    <source>
        <dbReference type="ARBA" id="ARBA00008361"/>
    </source>
</evidence>
<keyword evidence="7" id="KW-1185">Reference proteome</keyword>
<dbReference type="Gene3D" id="3.40.50.150">
    <property type="entry name" value="Vaccinia Virus protein VP39"/>
    <property type="match status" value="2"/>
</dbReference>
<organism evidence="6 7">
    <name type="scientific">Clunio marinus</name>
    <dbReference type="NCBI Taxonomy" id="568069"/>
    <lineage>
        <taxon>Eukaryota</taxon>
        <taxon>Metazoa</taxon>
        <taxon>Ecdysozoa</taxon>
        <taxon>Arthropoda</taxon>
        <taxon>Hexapoda</taxon>
        <taxon>Insecta</taxon>
        <taxon>Pterygota</taxon>
        <taxon>Neoptera</taxon>
        <taxon>Endopterygota</taxon>
        <taxon>Diptera</taxon>
        <taxon>Nematocera</taxon>
        <taxon>Chironomoidea</taxon>
        <taxon>Chironomidae</taxon>
        <taxon>Clunio</taxon>
    </lineage>
</organism>
<evidence type="ECO:0000256" key="4">
    <source>
        <dbReference type="ARBA" id="ARBA00023268"/>
    </source>
</evidence>
<dbReference type="STRING" id="568069.A0A1J1IG13"/>
<evidence type="ECO:0000313" key="7">
    <source>
        <dbReference type="Proteomes" id="UP000183832"/>
    </source>
</evidence>